<reference evidence="2 3" key="1">
    <citation type="submission" date="2023-07" db="EMBL/GenBank/DDBJ databases">
        <title>Bacillus lucianemedeirus sp. nov, a new species isolated from an immunobiological production facility.</title>
        <authorList>
            <person name="Costa L.V."/>
            <person name="Miranda R.V.S.L."/>
            <person name="Brandao M.L.L."/>
            <person name="Reis C.M.F."/>
            <person name="Frazao A.M."/>
            <person name="Cruz F.V."/>
            <person name="Baio P.V.P."/>
            <person name="Veras J.F.C."/>
            <person name="Ramos J.N."/>
            <person name="Vieira V."/>
        </authorList>
    </citation>
    <scope>NUCLEOTIDE SEQUENCE [LARGE SCALE GENOMIC DNA]</scope>
    <source>
        <strain evidence="2 3">B190/17</strain>
    </source>
</reference>
<proteinExistence type="predicted"/>
<dbReference type="Proteomes" id="UP001619911">
    <property type="component" value="Unassembled WGS sequence"/>
</dbReference>
<evidence type="ECO:0008006" key="4">
    <source>
        <dbReference type="Google" id="ProtNLM"/>
    </source>
</evidence>
<evidence type="ECO:0000313" key="3">
    <source>
        <dbReference type="Proteomes" id="UP001619911"/>
    </source>
</evidence>
<sequence>MESHSHLHHTNDPVEESGQYICPKGTVKELQQGEKFPSCPQTGEPTTWRHAEHEHKSGEKVTETGRYVDKDGEHVELKSGETFPNCPTSGEPTAWKHAGS</sequence>
<feature type="compositionally biased region" description="Basic and acidic residues" evidence="1">
    <location>
        <begin position="47"/>
        <end position="79"/>
    </location>
</feature>
<evidence type="ECO:0000313" key="2">
    <source>
        <dbReference type="EMBL" id="MFK2826210.1"/>
    </source>
</evidence>
<dbReference type="EMBL" id="JAUIYO010000008">
    <property type="protein sequence ID" value="MFK2826210.1"/>
    <property type="molecule type" value="Genomic_DNA"/>
</dbReference>
<accession>A0ABW8IB39</accession>
<feature type="region of interest" description="Disordered" evidence="1">
    <location>
        <begin position="1"/>
        <end position="100"/>
    </location>
</feature>
<dbReference type="RefSeq" id="WP_404317256.1">
    <property type="nucleotide sequence ID" value="NZ_JAUIYO010000008.1"/>
</dbReference>
<evidence type="ECO:0000256" key="1">
    <source>
        <dbReference type="SAM" id="MobiDB-lite"/>
    </source>
</evidence>
<keyword evidence="3" id="KW-1185">Reference proteome</keyword>
<organism evidence="2 3">
    <name type="scientific">Bacillus lumedeiriae</name>
    <dbReference type="NCBI Taxonomy" id="3058829"/>
    <lineage>
        <taxon>Bacteria</taxon>
        <taxon>Bacillati</taxon>
        <taxon>Bacillota</taxon>
        <taxon>Bacilli</taxon>
        <taxon>Bacillales</taxon>
        <taxon>Bacillaceae</taxon>
        <taxon>Bacillus</taxon>
    </lineage>
</organism>
<comment type="caution">
    <text evidence="2">The sequence shown here is derived from an EMBL/GenBank/DDBJ whole genome shotgun (WGS) entry which is preliminary data.</text>
</comment>
<feature type="compositionally biased region" description="Basic and acidic residues" evidence="1">
    <location>
        <begin position="1"/>
        <end position="12"/>
    </location>
</feature>
<protein>
    <recommendedName>
        <fullName evidence="4">YjzC family protein</fullName>
    </recommendedName>
</protein>
<name>A0ABW8IB39_9BACI</name>
<gene>
    <name evidence="2" type="ORF">QYG89_11095</name>
</gene>